<reference evidence="12" key="2">
    <citation type="submission" date="2018-10" db="UniProtKB">
        <authorList>
            <consortium name="EnsemblPlants"/>
        </authorList>
    </citation>
    <scope>IDENTIFICATION</scope>
</reference>
<dbReference type="InterPro" id="IPR036010">
    <property type="entry name" value="2Fe-2S_ferredoxin-like_sf"/>
</dbReference>
<dbReference type="CDD" id="cd00207">
    <property type="entry name" value="fer2"/>
    <property type="match status" value="1"/>
</dbReference>
<evidence type="ECO:0000256" key="6">
    <source>
        <dbReference type="ARBA" id="ARBA00022982"/>
    </source>
</evidence>
<sequence length="263" mass="28906">MLWHSTPASRGLSPKPPAAGRRPTAHPARGRKRRVPGSQGQRADRQSRALQQRVCHPSPLLIRRRTRAGHLTTPHSISRSQSPTSLRRLSSPRLRDQRRLLPRLFRRRSISKMSTATAPGVSFAKFGSGSRAVAPAIRSASFIGYAKQTPNLSGLRMSNKFRVSAAAVHKVKLISPDGEEHEFEAPEDTYILEAAENAGVELPFSCRAGSCSTCAGKMTTGEVDQSEGSFLDENQMGEGYLLTCISYPKADCVIQTHQEEELY</sequence>
<evidence type="ECO:0000256" key="2">
    <source>
        <dbReference type="ARBA" id="ARBA00007874"/>
    </source>
</evidence>
<protein>
    <recommendedName>
        <fullName evidence="9">Ferredoxin</fullName>
    </recommendedName>
</protein>
<keyword evidence="3 9" id="KW-0813">Transport</keyword>
<reference evidence="12" key="1">
    <citation type="submission" date="2018-08" db="EMBL/GenBank/DDBJ databases">
        <authorList>
            <person name="Rossello M."/>
        </authorList>
    </citation>
    <scope>NUCLEOTIDE SEQUENCE [LARGE SCALE GENOMIC DNA]</scope>
    <source>
        <strain evidence="12">cv. Chinese Spring</strain>
    </source>
</reference>
<keyword evidence="9" id="KW-0934">Plastid</keyword>
<evidence type="ECO:0000256" key="9">
    <source>
        <dbReference type="RuleBase" id="RU364001"/>
    </source>
</evidence>
<feature type="compositionally biased region" description="Low complexity" evidence="10">
    <location>
        <begin position="78"/>
        <end position="91"/>
    </location>
</feature>
<comment type="cofactor">
    <cofactor evidence="9">
        <name>[2Fe-2S] cluster</name>
        <dbReference type="ChEBI" id="CHEBI:190135"/>
    </cofactor>
    <text evidence="9">Binds 1 [2Fe-2S] cluster.</text>
</comment>
<dbReference type="EnsemblPlants" id="TraesCS1D02G275800.2">
    <property type="protein sequence ID" value="TraesCS1D02G275800.2"/>
    <property type="gene ID" value="TraesCS1D02G275800"/>
</dbReference>
<dbReference type="InterPro" id="IPR006058">
    <property type="entry name" value="2Fe2S_fd_BS"/>
</dbReference>
<dbReference type="Pfam" id="PF00111">
    <property type="entry name" value="Fer2"/>
    <property type="match status" value="1"/>
</dbReference>
<name>A0A3B5ZWK8_WHEAT</name>
<evidence type="ECO:0000256" key="5">
    <source>
        <dbReference type="ARBA" id="ARBA00022723"/>
    </source>
</evidence>
<gene>
    <name evidence="12" type="primary">LOC123182177</name>
</gene>
<organism evidence="12">
    <name type="scientific">Triticum aestivum</name>
    <name type="common">Wheat</name>
    <dbReference type="NCBI Taxonomy" id="4565"/>
    <lineage>
        <taxon>Eukaryota</taxon>
        <taxon>Viridiplantae</taxon>
        <taxon>Streptophyta</taxon>
        <taxon>Embryophyta</taxon>
        <taxon>Tracheophyta</taxon>
        <taxon>Spermatophyta</taxon>
        <taxon>Magnoliopsida</taxon>
        <taxon>Liliopsida</taxon>
        <taxon>Poales</taxon>
        <taxon>Poaceae</taxon>
        <taxon>BOP clade</taxon>
        <taxon>Pooideae</taxon>
        <taxon>Triticodae</taxon>
        <taxon>Triticeae</taxon>
        <taxon>Triticinae</taxon>
        <taxon>Triticum</taxon>
    </lineage>
</organism>
<evidence type="ECO:0000313" key="13">
    <source>
        <dbReference type="Proteomes" id="UP000019116"/>
    </source>
</evidence>
<dbReference type="GeneID" id="123182177"/>
<dbReference type="SMR" id="A0A3B5ZWK8"/>
<comment type="subcellular location">
    <subcellularLocation>
        <location evidence="1 9">Plastid</location>
        <location evidence="1 9">Chloroplast</location>
    </subcellularLocation>
</comment>
<dbReference type="AlphaFoldDB" id="A0A3B5ZWK8"/>
<evidence type="ECO:0000313" key="12">
    <source>
        <dbReference type="EnsemblPlants" id="TraesCS1D02G275800.2"/>
    </source>
</evidence>
<dbReference type="SUPFAM" id="SSF54292">
    <property type="entry name" value="2Fe-2S ferredoxin-like"/>
    <property type="match status" value="1"/>
</dbReference>
<dbReference type="Gene3D" id="3.10.20.30">
    <property type="match status" value="1"/>
</dbReference>
<dbReference type="GO" id="GO:0009055">
    <property type="term" value="F:electron transfer activity"/>
    <property type="evidence" value="ECO:0007669"/>
    <property type="project" value="InterPro"/>
</dbReference>
<evidence type="ECO:0000256" key="8">
    <source>
        <dbReference type="ARBA" id="ARBA00023014"/>
    </source>
</evidence>
<keyword evidence="7 9" id="KW-0408">Iron</keyword>
<dbReference type="InterPro" id="IPR010241">
    <property type="entry name" value="Fd_pln"/>
</dbReference>
<dbReference type="Proteomes" id="UP000019116">
    <property type="component" value="Chromosome 1D"/>
</dbReference>
<keyword evidence="8 9" id="KW-0411">Iron-sulfur</keyword>
<comment type="similarity">
    <text evidence="2 9">Belongs to the 2Fe2S plant-type ferredoxin family.</text>
</comment>
<dbReference type="PROSITE" id="PS00197">
    <property type="entry name" value="2FE2S_FER_1"/>
    <property type="match status" value="1"/>
</dbReference>
<dbReference type="Gramene" id="TraesCS1D02G275800.2">
    <property type="protein sequence ID" value="TraesCS1D02G275800.2"/>
    <property type="gene ID" value="TraesCS1D02G275800"/>
</dbReference>
<dbReference type="InterPro" id="IPR001041">
    <property type="entry name" value="2Fe-2S_ferredoxin-type"/>
</dbReference>
<keyword evidence="6 9" id="KW-0249">Electron transport</keyword>
<dbReference type="FunFam" id="3.10.20.30:FF:000014">
    <property type="entry name" value="Ferredoxin"/>
    <property type="match status" value="1"/>
</dbReference>
<dbReference type="GO" id="GO:0051537">
    <property type="term" value="F:2 iron, 2 sulfur cluster binding"/>
    <property type="evidence" value="ECO:0007669"/>
    <property type="project" value="UniProtKB-KW"/>
</dbReference>
<evidence type="ECO:0000256" key="10">
    <source>
        <dbReference type="SAM" id="MobiDB-lite"/>
    </source>
</evidence>
<dbReference type="STRING" id="4565.A0A3B5ZWK8"/>
<proteinExistence type="inferred from homology"/>
<evidence type="ECO:0000256" key="1">
    <source>
        <dbReference type="ARBA" id="ARBA00004229"/>
    </source>
</evidence>
<dbReference type="OrthoDB" id="1885901at2759"/>
<dbReference type="Gramene" id="TraesCS1D03G0663100.2">
    <property type="protein sequence ID" value="TraesCS1D03G0663100.2.CDS"/>
    <property type="gene ID" value="TraesCS1D03G0663100"/>
</dbReference>
<dbReference type="PANTHER" id="PTHR43112">
    <property type="entry name" value="FERREDOXIN"/>
    <property type="match status" value="1"/>
</dbReference>
<dbReference type="PANTHER" id="PTHR43112:SF11">
    <property type="entry name" value="FERREDOXIN-6, CHLOROPLASTIC"/>
    <property type="match status" value="1"/>
</dbReference>
<accession>A0A3B5ZWK8</accession>
<comment type="function">
    <text evidence="9">Ferredoxins are iron-sulfur proteins that transfer electrons in a wide variety of metabolic reactions.</text>
</comment>
<dbReference type="InterPro" id="IPR012675">
    <property type="entry name" value="Beta-grasp_dom_sf"/>
</dbReference>
<evidence type="ECO:0000259" key="11">
    <source>
        <dbReference type="PROSITE" id="PS51085"/>
    </source>
</evidence>
<keyword evidence="4 9" id="KW-0001">2Fe-2S</keyword>
<feature type="domain" description="2Fe-2S ferredoxin-type" evidence="11">
    <location>
        <begin position="169"/>
        <end position="260"/>
    </location>
</feature>
<dbReference type="GO" id="GO:0022900">
    <property type="term" value="P:electron transport chain"/>
    <property type="evidence" value="ECO:0007669"/>
    <property type="project" value="InterPro"/>
</dbReference>
<evidence type="ECO:0000256" key="3">
    <source>
        <dbReference type="ARBA" id="ARBA00022448"/>
    </source>
</evidence>
<dbReference type="GO" id="GO:0009507">
    <property type="term" value="C:chloroplast"/>
    <property type="evidence" value="ECO:0007669"/>
    <property type="project" value="UniProtKB-SubCell"/>
</dbReference>
<feature type="region of interest" description="Disordered" evidence="10">
    <location>
        <begin position="1"/>
        <end position="91"/>
    </location>
</feature>
<dbReference type="PROSITE" id="PS51085">
    <property type="entry name" value="2FE2S_FER_2"/>
    <property type="match status" value="1"/>
</dbReference>
<evidence type="ECO:0000256" key="7">
    <source>
        <dbReference type="ARBA" id="ARBA00023004"/>
    </source>
</evidence>
<keyword evidence="5 9" id="KW-0479">Metal-binding</keyword>
<dbReference type="NCBIfam" id="TIGR02008">
    <property type="entry name" value="fdx_plant"/>
    <property type="match status" value="1"/>
</dbReference>
<evidence type="ECO:0000256" key="4">
    <source>
        <dbReference type="ARBA" id="ARBA00022714"/>
    </source>
</evidence>
<keyword evidence="13" id="KW-1185">Reference proteome</keyword>
<dbReference type="GO" id="GO:0046872">
    <property type="term" value="F:metal ion binding"/>
    <property type="evidence" value="ECO:0007669"/>
    <property type="project" value="UniProtKB-KW"/>
</dbReference>
<dbReference type="RefSeq" id="XP_044450589.1">
    <property type="nucleotide sequence ID" value="XM_044594654.1"/>
</dbReference>
<keyword evidence="9" id="KW-0150">Chloroplast</keyword>